<gene>
    <name evidence="1" type="ORF">ABEG18_23065</name>
</gene>
<protein>
    <recommendedName>
        <fullName evidence="2">Secreted protein</fullName>
    </recommendedName>
</protein>
<dbReference type="AlphaFoldDB" id="A0AAU7JE63"/>
<sequence length="103" mass="11417">MKLGPAACAFAFFVAASPTAISHDFWINRGQYRDPLSGVHCCGPSDCAAITPARIVVNKEGYLIDGQELVPFAEAYTSEDREFWRCRKADGSRRCFFAPTMSF</sequence>
<proteinExistence type="predicted"/>
<evidence type="ECO:0008006" key="2">
    <source>
        <dbReference type="Google" id="ProtNLM"/>
    </source>
</evidence>
<dbReference type="RefSeq" id="WP_406855385.1">
    <property type="nucleotide sequence ID" value="NZ_CP157484.1"/>
</dbReference>
<evidence type="ECO:0000313" key="1">
    <source>
        <dbReference type="EMBL" id="XBO38546.1"/>
    </source>
</evidence>
<organism evidence="1">
    <name type="scientific">Alsobacter sp. KACC 23698</name>
    <dbReference type="NCBI Taxonomy" id="3149229"/>
    <lineage>
        <taxon>Bacteria</taxon>
        <taxon>Pseudomonadati</taxon>
        <taxon>Pseudomonadota</taxon>
        <taxon>Alphaproteobacteria</taxon>
        <taxon>Hyphomicrobiales</taxon>
        <taxon>Alsobacteraceae</taxon>
        <taxon>Alsobacter</taxon>
    </lineage>
</organism>
<dbReference type="EMBL" id="CP157484">
    <property type="protein sequence ID" value="XBO38546.1"/>
    <property type="molecule type" value="Genomic_DNA"/>
</dbReference>
<name>A0AAU7JE63_9HYPH</name>
<accession>A0AAU7JE63</accession>
<reference evidence="1" key="1">
    <citation type="submission" date="2024-05" db="EMBL/GenBank/DDBJ databases">
        <authorList>
            <person name="Kim S."/>
            <person name="Heo J."/>
            <person name="Choi H."/>
            <person name="Choi Y."/>
            <person name="Kwon S.-W."/>
            <person name="Kim Y."/>
        </authorList>
    </citation>
    <scope>NUCLEOTIDE SEQUENCE</scope>
    <source>
        <strain evidence="1">KACC 23698</strain>
    </source>
</reference>